<gene>
    <name evidence="1" type="ORF">PACLA_8A042076</name>
</gene>
<evidence type="ECO:0000313" key="1">
    <source>
        <dbReference type="EMBL" id="CAB4000938.1"/>
    </source>
</evidence>
<protein>
    <submittedName>
        <fullName evidence="1">Uncharacterized protein</fullName>
    </submittedName>
</protein>
<comment type="caution">
    <text evidence="1">The sequence shown here is derived from an EMBL/GenBank/DDBJ whole genome shotgun (WGS) entry which is preliminary data.</text>
</comment>
<sequence>MGDMAIDSEEECEEEEILLSSLLMRRRRRRLRALISSADTWSRQCIMRRETLEAHSNLIRELNAEKNQQQEKHSMEFWQQKRQYFFFCEFLLGIYNHIGQF</sequence>
<proteinExistence type="predicted"/>
<keyword evidence="2" id="KW-1185">Reference proteome</keyword>
<organism evidence="1 2">
    <name type="scientific">Paramuricea clavata</name>
    <name type="common">Red gorgonian</name>
    <name type="synonym">Violescent sea-whip</name>
    <dbReference type="NCBI Taxonomy" id="317549"/>
    <lineage>
        <taxon>Eukaryota</taxon>
        <taxon>Metazoa</taxon>
        <taxon>Cnidaria</taxon>
        <taxon>Anthozoa</taxon>
        <taxon>Octocorallia</taxon>
        <taxon>Malacalcyonacea</taxon>
        <taxon>Plexauridae</taxon>
        <taxon>Paramuricea</taxon>
    </lineage>
</organism>
<dbReference type="Proteomes" id="UP001152795">
    <property type="component" value="Unassembled WGS sequence"/>
</dbReference>
<dbReference type="EMBL" id="CACRXK020003964">
    <property type="protein sequence ID" value="CAB4000938.1"/>
    <property type="molecule type" value="Genomic_DNA"/>
</dbReference>
<feature type="non-terminal residue" evidence="1">
    <location>
        <position position="101"/>
    </location>
</feature>
<evidence type="ECO:0000313" key="2">
    <source>
        <dbReference type="Proteomes" id="UP001152795"/>
    </source>
</evidence>
<name>A0A6S7IAD8_PARCT</name>
<accession>A0A6S7IAD8</accession>
<reference evidence="1" key="1">
    <citation type="submission" date="2020-04" db="EMBL/GenBank/DDBJ databases">
        <authorList>
            <person name="Alioto T."/>
            <person name="Alioto T."/>
            <person name="Gomez Garrido J."/>
        </authorList>
    </citation>
    <scope>NUCLEOTIDE SEQUENCE</scope>
    <source>
        <strain evidence="1">A484AB</strain>
    </source>
</reference>
<dbReference type="AlphaFoldDB" id="A0A6S7IAD8"/>